<dbReference type="PRINTS" id="PR00420">
    <property type="entry name" value="RNGMNOXGNASE"/>
</dbReference>
<dbReference type="InterPro" id="IPR002938">
    <property type="entry name" value="FAD-bd"/>
</dbReference>
<evidence type="ECO:0000256" key="3">
    <source>
        <dbReference type="ARBA" id="ARBA00022827"/>
    </source>
</evidence>
<evidence type="ECO:0000313" key="9">
    <source>
        <dbReference type="Proteomes" id="UP000235786"/>
    </source>
</evidence>
<dbReference type="SUPFAM" id="SSF54373">
    <property type="entry name" value="FAD-linked reductases, C-terminal domain"/>
    <property type="match status" value="1"/>
</dbReference>
<dbReference type="GO" id="GO:0071949">
    <property type="term" value="F:FAD binding"/>
    <property type="evidence" value="ECO:0007669"/>
    <property type="project" value="InterPro"/>
</dbReference>
<evidence type="ECO:0000256" key="6">
    <source>
        <dbReference type="SAM" id="Phobius"/>
    </source>
</evidence>
<dbReference type="Pfam" id="PF01494">
    <property type="entry name" value="FAD_binding_3"/>
    <property type="match status" value="1"/>
</dbReference>
<keyword evidence="5" id="KW-0503">Monooxygenase</keyword>
<dbReference type="EMBL" id="KZ613941">
    <property type="protein sequence ID" value="PMD43894.1"/>
    <property type="molecule type" value="Genomic_DNA"/>
</dbReference>
<keyword evidence="3" id="KW-0274">FAD</keyword>
<dbReference type="InterPro" id="IPR036188">
    <property type="entry name" value="FAD/NAD-bd_sf"/>
</dbReference>
<dbReference type="OrthoDB" id="9993796at2759"/>
<gene>
    <name evidence="8" type="ORF">L207DRAFT_552351</name>
</gene>
<dbReference type="InterPro" id="IPR050493">
    <property type="entry name" value="FAD-dep_Monooxygenase_BioMet"/>
</dbReference>
<sequence length="431" mass="48393">MVSTLNLCVQKKMNARLRIIICGGGIAGFATALLLREDHDVTVLEKSTMNQELGAAITLSMNASRLLRSSLARAGFDPVKARYVEAEKFQELHWKDLSVLLEWEMEMVTKKYNEPWWYFSRQDIHGELKRAALSVDGLGTTPHLELGADVDRVEVEGNIVHLKDGRTFTGDVIIGADGIHTTTGSSVFGQLKPVSSGLSAYRCMIPSARMRQNPDTAMLVDSAKVLMLIGPDRRIVAYPCSSWEFMNFVCIFPDDTERRQQWRTKVTVEEMVEQFRDFHPSVVKFLGMATDTGVWSLRDRDPLSTLVKGSFALIGDAAHAMGPHQGQGACQAIEDAEALRIVLKGATPEDVERRLIIFNELRVERVKTVIEYTREMAPKKTSETHVNHKTTQTYSDYYWRYKMTQEAVEAMNKHGFAMALIDPATGEISIT</sequence>
<dbReference type="GO" id="GO:0004497">
    <property type="term" value="F:monooxygenase activity"/>
    <property type="evidence" value="ECO:0007669"/>
    <property type="project" value="UniProtKB-KW"/>
</dbReference>
<evidence type="ECO:0000256" key="4">
    <source>
        <dbReference type="ARBA" id="ARBA00023002"/>
    </source>
</evidence>
<dbReference type="Proteomes" id="UP000235786">
    <property type="component" value="Unassembled WGS sequence"/>
</dbReference>
<keyword evidence="4" id="KW-0560">Oxidoreductase</keyword>
<keyword evidence="6" id="KW-0812">Transmembrane</keyword>
<evidence type="ECO:0000256" key="5">
    <source>
        <dbReference type="ARBA" id="ARBA00023033"/>
    </source>
</evidence>
<evidence type="ECO:0000259" key="7">
    <source>
        <dbReference type="Pfam" id="PF01494"/>
    </source>
</evidence>
<proteinExistence type="inferred from homology"/>
<protein>
    <submittedName>
        <fullName evidence="8">FAD/NAD(P)-binding domain-containing protein</fullName>
    </submittedName>
</protein>
<dbReference type="Gene3D" id="3.50.50.60">
    <property type="entry name" value="FAD/NAD(P)-binding domain"/>
    <property type="match status" value="1"/>
</dbReference>
<keyword evidence="9" id="KW-1185">Reference proteome</keyword>
<dbReference type="PANTHER" id="PTHR13789">
    <property type="entry name" value="MONOOXYGENASE"/>
    <property type="match status" value="1"/>
</dbReference>
<keyword evidence="6" id="KW-1133">Transmembrane helix</keyword>
<feature type="transmembrane region" description="Helical" evidence="6">
    <location>
        <begin position="17"/>
        <end position="35"/>
    </location>
</feature>
<dbReference type="PANTHER" id="PTHR13789:SF314">
    <property type="entry name" value="FAD-BINDING DOMAIN-CONTAINING PROTEIN"/>
    <property type="match status" value="1"/>
</dbReference>
<name>A0A2J6RZF3_HYAVF</name>
<evidence type="ECO:0000256" key="2">
    <source>
        <dbReference type="ARBA" id="ARBA00022630"/>
    </source>
</evidence>
<evidence type="ECO:0000256" key="1">
    <source>
        <dbReference type="ARBA" id="ARBA00007992"/>
    </source>
</evidence>
<dbReference type="AlphaFoldDB" id="A0A2J6RZF3"/>
<comment type="similarity">
    <text evidence="1">Belongs to the paxM FAD-dependent monooxygenase family.</text>
</comment>
<keyword evidence="6" id="KW-0472">Membrane</keyword>
<evidence type="ECO:0000313" key="8">
    <source>
        <dbReference type="EMBL" id="PMD43894.1"/>
    </source>
</evidence>
<keyword evidence="2" id="KW-0285">Flavoprotein</keyword>
<dbReference type="SUPFAM" id="SSF51905">
    <property type="entry name" value="FAD/NAD(P)-binding domain"/>
    <property type="match status" value="1"/>
</dbReference>
<feature type="domain" description="FAD-binding" evidence="7">
    <location>
        <begin position="18"/>
        <end position="344"/>
    </location>
</feature>
<reference evidence="8 9" key="1">
    <citation type="submission" date="2016-04" db="EMBL/GenBank/DDBJ databases">
        <title>A degradative enzymes factory behind the ericoid mycorrhizal symbiosis.</title>
        <authorList>
            <consortium name="DOE Joint Genome Institute"/>
            <person name="Martino E."/>
            <person name="Morin E."/>
            <person name="Grelet G."/>
            <person name="Kuo A."/>
            <person name="Kohler A."/>
            <person name="Daghino S."/>
            <person name="Barry K."/>
            <person name="Choi C."/>
            <person name="Cichocki N."/>
            <person name="Clum A."/>
            <person name="Copeland A."/>
            <person name="Hainaut M."/>
            <person name="Haridas S."/>
            <person name="Labutti K."/>
            <person name="Lindquist E."/>
            <person name="Lipzen A."/>
            <person name="Khouja H.-R."/>
            <person name="Murat C."/>
            <person name="Ohm R."/>
            <person name="Olson A."/>
            <person name="Spatafora J."/>
            <person name="Veneault-Fourrey C."/>
            <person name="Henrissat B."/>
            <person name="Grigoriev I."/>
            <person name="Martin F."/>
            <person name="Perotto S."/>
        </authorList>
    </citation>
    <scope>NUCLEOTIDE SEQUENCE [LARGE SCALE GENOMIC DNA]</scope>
    <source>
        <strain evidence="8 9">F</strain>
    </source>
</reference>
<accession>A0A2J6RZF3</accession>
<organism evidence="8 9">
    <name type="scientific">Hyaloscypha variabilis (strain UAMH 11265 / GT02V1 / F)</name>
    <name type="common">Meliniomyces variabilis</name>
    <dbReference type="NCBI Taxonomy" id="1149755"/>
    <lineage>
        <taxon>Eukaryota</taxon>
        <taxon>Fungi</taxon>
        <taxon>Dikarya</taxon>
        <taxon>Ascomycota</taxon>
        <taxon>Pezizomycotina</taxon>
        <taxon>Leotiomycetes</taxon>
        <taxon>Helotiales</taxon>
        <taxon>Hyaloscyphaceae</taxon>
        <taxon>Hyaloscypha</taxon>
        <taxon>Hyaloscypha variabilis</taxon>
    </lineage>
</organism>
<dbReference type="STRING" id="1149755.A0A2J6RZF3"/>